<comment type="similarity">
    <text evidence="2">Belongs to the timeless family.</text>
</comment>
<feature type="compositionally biased region" description="Acidic residues" evidence="5">
    <location>
        <begin position="989"/>
        <end position="1003"/>
    </location>
</feature>
<feature type="compositionally biased region" description="Acidic residues" evidence="5">
    <location>
        <begin position="672"/>
        <end position="686"/>
    </location>
</feature>
<dbReference type="EnsemblMetazoa" id="XM_779257">
    <property type="protein sequence ID" value="XP_784350"/>
    <property type="gene ID" value="LOC579123"/>
</dbReference>
<evidence type="ECO:0000313" key="9">
    <source>
        <dbReference type="Proteomes" id="UP000007110"/>
    </source>
</evidence>
<feature type="domain" description="Timeless N-terminal" evidence="6">
    <location>
        <begin position="29"/>
        <end position="288"/>
    </location>
</feature>
<feature type="compositionally biased region" description="Low complexity" evidence="5">
    <location>
        <begin position="1425"/>
        <end position="1438"/>
    </location>
</feature>
<evidence type="ECO:0000259" key="6">
    <source>
        <dbReference type="Pfam" id="PF04821"/>
    </source>
</evidence>
<reference evidence="8" key="2">
    <citation type="submission" date="2021-01" db="UniProtKB">
        <authorList>
            <consortium name="EnsemblMetazoa"/>
        </authorList>
    </citation>
    <scope>IDENTIFICATION</scope>
</reference>
<evidence type="ECO:0000313" key="8">
    <source>
        <dbReference type="EnsemblMetazoa" id="XP_784350"/>
    </source>
</evidence>
<keyword evidence="9" id="KW-1185">Reference proteome</keyword>
<evidence type="ECO:0008006" key="10">
    <source>
        <dbReference type="Google" id="ProtNLM"/>
    </source>
</evidence>
<sequence length="1564" mass="180263">MAVDVLNPVNMNCELLATCNALGFLEGHVYQKEPDCLETIKDLIRFLRREDETCSIRRQLGHAQILQNDLIPLTKQYGKDEELFETTIRLLVNLTQPAELCFQNVPDDKTFRNYFLEVLSDLQAYKQAFASEEFMAVMARKLKKMLDMEWESRREDHTLLMERILLLVRNVIHIPADPNAEKRTDDDASVHDQVLWALNVSGMDKLILYIASAEGEQQWCMHAIEIISHMLREQTPESIAKAGRVQHASERLKEEKELEMIRQRELLEKKSRLMKASGRHSRFGGSFYMTNFKSISDRDLIYHRPLQQAKTMTFESTKNATKKPKNKLPLQDGTINRRSTLSIRLFLKDFCMLFLDNCYNPLMYAVKDHILHRRAQENDESYYFWAMQFFMQFSRLYKFRVDVISESFSVQAFHYVNTQLIKYLDMMTTDKKEAAAWSKRLHLALKAYRELLATLNEMTGPHSNPELKESADAIQNNVFYVLEYREVFITLLKKFNEVKCTRTYLKDLIESAHIFMKMLEKYCKSKKTLIVQKKTKKKAKRRKRRPAKKPEENQTNEEEENQLTQVWDDTLATELSSMLQGREDVPDDVVPFDAASEMPVEEQRADAMVRIQQSLRSGRAGEGLALFRAAREVWPEGEVFGAADIDPEEEFMALREIHFTNLNVPTPTQAEAEPDAEEQEMEEEDEEDEMAMEEHTTRGEEEFNFKLYVNKFTHPDVLRNYIKLLTSFRSNQEFTNHCIIKLLHRVSLETDKAELLFQISLFRIFHKILQDPLAKTGQFKEMGKFAQYVLSRFFKALPTNPKLVVELLFWKDARSVYEIQEGYGAEQPSKKSKAKEWNEEEQAELAGLYEQYRDVDGGDKDAVDLIMEHLIDDTKTRRQIITQLVKQELVDSALDLKKTKGAKRVTLWREEHELELRALFDQHKDANDIVGTIIEHMAEKRSKNKVTQKILDMGLVQDRKELYKKRRRKADDGNGTTRRRRRRYRHGDDEDGFDDAAEEDDVYADGLQEFPDSEPDYTSSSDDGSNDGDEENSDEEEEEGDDDDQELPLDDVIVKLQRKGLAEQIRWIQEGLRRTAEDREESGDNQAIPIVPLSAESGVAMRNKAFQKFLKRIGLSEPRSHEEVYWRMPGELSASTLREIADSIEPKEGIEVVPTQPKKSGKKSKARYQMLKQMALSKRKEKEERQSIRQKRREARQSTEGPVNEESVADLYDAETDVSGEEEEEDVGKPSAGGQRSRIKRSLPSDSSDDSDDDKLSSFMNRHRVDSLPQEKPAKRSRLVSSDDSDDETDIKTPVQKKKKDIKLNKQARLVSSDDDSDEDRLEIDEGVSTAKSSPVSKTTKRSRVVASDESDEEKEEAEEEEEEEEEVDDTQSEIFDVIVKPPKKTLKRQTPFDFSDEEEDEENQAESEPVAMAANESASHDQSLHLVLSSDSPSDLDVTMKEGATTENEDPEDVPEDDPMEDNASNFKKDTTNNATNDNAENYLDNKPMEESDAAEVVEDNEEEGEWEEICDDDSDFDMTSSNQRATSASPAVEASSDSDSDDDVPLRKVAKRNVISSDSEDE</sequence>
<dbReference type="GO" id="GO:0006281">
    <property type="term" value="P:DNA repair"/>
    <property type="evidence" value="ECO:0000318"/>
    <property type="project" value="GO_Central"/>
</dbReference>
<evidence type="ECO:0000259" key="7">
    <source>
        <dbReference type="Pfam" id="PF05029"/>
    </source>
</evidence>
<feature type="region of interest" description="Disordered" evidence="5">
    <location>
        <begin position="962"/>
        <end position="1051"/>
    </location>
</feature>
<evidence type="ECO:0000256" key="5">
    <source>
        <dbReference type="SAM" id="MobiDB-lite"/>
    </source>
</evidence>
<dbReference type="Pfam" id="PF05029">
    <property type="entry name" value="TIMELESS_C"/>
    <property type="match status" value="1"/>
</dbReference>
<keyword evidence="3" id="KW-0539">Nucleus</keyword>
<feature type="compositionally biased region" description="Basic and acidic residues" evidence="5">
    <location>
        <begin position="1178"/>
        <end position="1187"/>
    </location>
</feature>
<protein>
    <recommendedName>
        <fullName evidence="10">Protein timeless homolog</fullName>
    </recommendedName>
</protein>
<dbReference type="Pfam" id="PF26019">
    <property type="entry name" value="HTH_TIMELESS"/>
    <property type="match status" value="2"/>
</dbReference>
<dbReference type="GO" id="GO:0043111">
    <property type="term" value="P:replication fork arrest"/>
    <property type="evidence" value="ECO:0000318"/>
    <property type="project" value="GO_Central"/>
</dbReference>
<feature type="compositionally biased region" description="Acidic residues" evidence="5">
    <location>
        <begin position="1212"/>
        <end position="1226"/>
    </location>
</feature>
<feature type="compositionally biased region" description="Basic residues" evidence="5">
    <location>
        <begin position="533"/>
        <end position="547"/>
    </location>
</feature>
<dbReference type="OrthoDB" id="310853at2759"/>
<dbReference type="GO" id="GO:0048511">
    <property type="term" value="P:rhythmic process"/>
    <property type="evidence" value="ECO:0007669"/>
    <property type="project" value="UniProtKB-KW"/>
</dbReference>
<feature type="domain" description="Timeless C-terminal" evidence="7">
    <location>
        <begin position="1054"/>
        <end position="1138"/>
    </location>
</feature>
<dbReference type="InParanoid" id="A0A7M7RBF8"/>
<evidence type="ECO:0000256" key="2">
    <source>
        <dbReference type="ARBA" id="ARBA00008174"/>
    </source>
</evidence>
<dbReference type="KEGG" id="spu:579123"/>
<dbReference type="Proteomes" id="UP000007110">
    <property type="component" value="Unassembled WGS sequence"/>
</dbReference>
<dbReference type="InterPro" id="IPR007725">
    <property type="entry name" value="TIMELESS_C"/>
</dbReference>
<dbReference type="Pfam" id="PF04821">
    <property type="entry name" value="TIMELESS"/>
    <property type="match status" value="1"/>
</dbReference>
<dbReference type="GO" id="GO:0031298">
    <property type="term" value="C:replication fork protection complex"/>
    <property type="evidence" value="ECO:0000318"/>
    <property type="project" value="GO_Central"/>
</dbReference>
<dbReference type="CTD" id="8914"/>
<feature type="region of interest" description="Disordered" evidence="5">
    <location>
        <begin position="1144"/>
        <end position="1564"/>
    </location>
</feature>
<dbReference type="GO" id="GO:0000076">
    <property type="term" value="P:DNA replication checkpoint signaling"/>
    <property type="evidence" value="ECO:0000318"/>
    <property type="project" value="GO_Central"/>
</dbReference>
<evidence type="ECO:0000256" key="3">
    <source>
        <dbReference type="ARBA" id="ARBA00023242"/>
    </source>
</evidence>
<feature type="region of interest" description="Disordered" evidence="5">
    <location>
        <begin position="533"/>
        <end position="566"/>
    </location>
</feature>
<feature type="region of interest" description="Disordered" evidence="5">
    <location>
        <begin position="666"/>
        <end position="686"/>
    </location>
</feature>
<feature type="compositionally biased region" description="Acidic residues" evidence="5">
    <location>
        <begin position="1349"/>
        <end position="1372"/>
    </location>
</feature>
<accession>A0A7M7RBF8</accession>
<feature type="compositionally biased region" description="Acidic residues" evidence="5">
    <location>
        <begin position="1395"/>
        <end position="1406"/>
    </location>
</feature>
<dbReference type="InterPro" id="IPR006906">
    <property type="entry name" value="Timeless_N"/>
</dbReference>
<feature type="compositionally biased region" description="Acidic residues" evidence="5">
    <location>
        <begin position="1024"/>
        <end position="1049"/>
    </location>
</feature>
<dbReference type="GO" id="GO:0003677">
    <property type="term" value="F:DNA binding"/>
    <property type="evidence" value="ECO:0000318"/>
    <property type="project" value="GO_Central"/>
</dbReference>
<dbReference type="InterPro" id="IPR044998">
    <property type="entry name" value="Timeless"/>
</dbReference>
<dbReference type="OMA" id="TINLCQP"/>
<reference evidence="9" key="1">
    <citation type="submission" date="2015-02" db="EMBL/GenBank/DDBJ databases">
        <title>Genome sequencing for Strongylocentrotus purpuratus.</title>
        <authorList>
            <person name="Murali S."/>
            <person name="Liu Y."/>
            <person name="Vee V."/>
            <person name="English A."/>
            <person name="Wang M."/>
            <person name="Skinner E."/>
            <person name="Han Y."/>
            <person name="Muzny D.M."/>
            <person name="Worley K.C."/>
            <person name="Gibbs R.A."/>
        </authorList>
    </citation>
    <scope>NUCLEOTIDE SEQUENCE</scope>
</reference>
<dbReference type="RefSeq" id="XP_784350.3">
    <property type="nucleotide sequence ID" value="XM_779257.5"/>
</dbReference>
<evidence type="ECO:0000256" key="1">
    <source>
        <dbReference type="ARBA" id="ARBA00004123"/>
    </source>
</evidence>
<proteinExistence type="inferred from homology"/>
<feature type="compositionally biased region" description="Acidic residues" evidence="5">
    <location>
        <begin position="1492"/>
        <end position="1518"/>
    </location>
</feature>
<feature type="compositionally biased region" description="Acidic residues" evidence="5">
    <location>
        <begin position="1448"/>
        <end position="1462"/>
    </location>
</feature>
<dbReference type="PANTHER" id="PTHR22940">
    <property type="entry name" value="TIMEOUT/TIMELESS-2"/>
    <property type="match status" value="1"/>
</dbReference>
<feature type="compositionally biased region" description="Polar residues" evidence="5">
    <location>
        <begin position="1519"/>
        <end position="1531"/>
    </location>
</feature>
<organism evidence="8 9">
    <name type="scientific">Strongylocentrotus purpuratus</name>
    <name type="common">Purple sea urchin</name>
    <dbReference type="NCBI Taxonomy" id="7668"/>
    <lineage>
        <taxon>Eukaryota</taxon>
        <taxon>Metazoa</taxon>
        <taxon>Echinodermata</taxon>
        <taxon>Eleutherozoa</taxon>
        <taxon>Echinozoa</taxon>
        <taxon>Echinoidea</taxon>
        <taxon>Euechinoidea</taxon>
        <taxon>Echinacea</taxon>
        <taxon>Camarodonta</taxon>
        <taxon>Echinidea</taxon>
        <taxon>Strongylocentrotidae</taxon>
        <taxon>Strongylocentrotus</taxon>
    </lineage>
</organism>
<dbReference type="PANTHER" id="PTHR22940:SF4">
    <property type="entry name" value="PROTEIN TIMELESS HOMOLOG"/>
    <property type="match status" value="1"/>
</dbReference>
<feature type="compositionally biased region" description="Acidic residues" evidence="5">
    <location>
        <begin position="1313"/>
        <end position="1326"/>
    </location>
</feature>
<comment type="subcellular location">
    <subcellularLocation>
        <location evidence="1">Nucleus</location>
    </subcellularLocation>
</comment>
<name>A0A7M7RBF8_STRPU</name>
<evidence type="ECO:0000256" key="4">
    <source>
        <dbReference type="ARBA" id="ARBA00023306"/>
    </source>
</evidence>
<dbReference type="GeneID" id="579123"/>
<keyword evidence="4" id="KW-0131">Cell cycle</keyword>